<dbReference type="AlphaFoldDB" id="A0AAN9PUX6"/>
<evidence type="ECO:0000313" key="2">
    <source>
        <dbReference type="Proteomes" id="UP001367508"/>
    </source>
</evidence>
<sequence length="184" mass="20561">MSMSSPCPLLAHTGISKVYDTSKLCLIETQKPCKSGHSKCSNQFVGPEHSSETRLETNNHFVHTSDGFPQVKQCYAERNRKFSDATSSDWSIFTSSDEASFISESTMESFRTVDYGDSAVKPSEEVGLLGPIWGKRNQRECVVLPALDEWCSLNYGGLDSQLLFGLMFRCPTILDLKRYGILIK</sequence>
<accession>A0AAN9PUX6</accession>
<comment type="caution">
    <text evidence="1">The sequence shown here is derived from an EMBL/GenBank/DDBJ whole genome shotgun (WGS) entry which is preliminary data.</text>
</comment>
<gene>
    <name evidence="1" type="ORF">VNO77_37771</name>
</gene>
<dbReference type="EMBL" id="JAYMYQ010000009">
    <property type="protein sequence ID" value="KAK7313220.1"/>
    <property type="molecule type" value="Genomic_DNA"/>
</dbReference>
<evidence type="ECO:0000313" key="1">
    <source>
        <dbReference type="EMBL" id="KAK7313220.1"/>
    </source>
</evidence>
<name>A0AAN9PUX6_CANGL</name>
<proteinExistence type="predicted"/>
<dbReference type="Proteomes" id="UP001367508">
    <property type="component" value="Unassembled WGS sequence"/>
</dbReference>
<protein>
    <submittedName>
        <fullName evidence="1">Uncharacterized protein</fullName>
    </submittedName>
</protein>
<reference evidence="1 2" key="1">
    <citation type="submission" date="2024-01" db="EMBL/GenBank/DDBJ databases">
        <title>The genomes of 5 underutilized Papilionoideae crops provide insights into root nodulation and disease resistanc.</title>
        <authorList>
            <person name="Jiang F."/>
        </authorList>
    </citation>
    <scope>NUCLEOTIDE SEQUENCE [LARGE SCALE GENOMIC DNA]</scope>
    <source>
        <strain evidence="1">LVBAO_FW01</strain>
        <tissue evidence="1">Leaves</tissue>
    </source>
</reference>
<keyword evidence="2" id="KW-1185">Reference proteome</keyword>
<organism evidence="1 2">
    <name type="scientific">Canavalia gladiata</name>
    <name type="common">Sword bean</name>
    <name type="synonym">Dolichos gladiatus</name>
    <dbReference type="NCBI Taxonomy" id="3824"/>
    <lineage>
        <taxon>Eukaryota</taxon>
        <taxon>Viridiplantae</taxon>
        <taxon>Streptophyta</taxon>
        <taxon>Embryophyta</taxon>
        <taxon>Tracheophyta</taxon>
        <taxon>Spermatophyta</taxon>
        <taxon>Magnoliopsida</taxon>
        <taxon>eudicotyledons</taxon>
        <taxon>Gunneridae</taxon>
        <taxon>Pentapetalae</taxon>
        <taxon>rosids</taxon>
        <taxon>fabids</taxon>
        <taxon>Fabales</taxon>
        <taxon>Fabaceae</taxon>
        <taxon>Papilionoideae</taxon>
        <taxon>50 kb inversion clade</taxon>
        <taxon>NPAAA clade</taxon>
        <taxon>indigoferoid/millettioid clade</taxon>
        <taxon>Phaseoleae</taxon>
        <taxon>Canavalia</taxon>
    </lineage>
</organism>